<evidence type="ECO:0000256" key="1">
    <source>
        <dbReference type="ARBA" id="ARBA00004429"/>
    </source>
</evidence>
<comment type="subcellular location">
    <subcellularLocation>
        <location evidence="1">Cell inner membrane</location>
        <topology evidence="1">Multi-pass membrane protein</topology>
    </subcellularLocation>
    <subcellularLocation>
        <location evidence="13">Cell membrane</location>
        <topology evidence="13">Multi-pass membrane protein</topology>
    </subcellularLocation>
</comment>
<keyword evidence="18" id="KW-1185">Reference proteome</keyword>
<feature type="transmembrane region" description="Helical" evidence="13">
    <location>
        <begin position="431"/>
        <end position="451"/>
    </location>
</feature>
<dbReference type="AlphaFoldDB" id="A0A845B9A1"/>
<keyword evidence="10 13" id="KW-0143">Chaperone</keyword>
<proteinExistence type="inferred from homology"/>
<gene>
    <name evidence="13 17" type="primary">yidC</name>
    <name evidence="17" type="ORF">GRI65_06845</name>
</gene>
<dbReference type="NCBIfam" id="TIGR03592">
    <property type="entry name" value="yidC_oxa1_cterm"/>
    <property type="match status" value="1"/>
</dbReference>
<evidence type="ECO:0000256" key="13">
    <source>
        <dbReference type="HAMAP-Rule" id="MF_01810"/>
    </source>
</evidence>
<keyword evidence="4 13" id="KW-0813">Transport</keyword>
<evidence type="ECO:0000256" key="9">
    <source>
        <dbReference type="ARBA" id="ARBA00023136"/>
    </source>
</evidence>
<keyword evidence="9 13" id="KW-0472">Membrane</keyword>
<dbReference type="InterPro" id="IPR028055">
    <property type="entry name" value="YidC/Oxa/ALB_C"/>
</dbReference>
<dbReference type="NCBIfam" id="TIGR03593">
    <property type="entry name" value="yidC_nterm"/>
    <property type="match status" value="1"/>
</dbReference>
<evidence type="ECO:0000256" key="2">
    <source>
        <dbReference type="ARBA" id="ARBA00010527"/>
    </source>
</evidence>
<dbReference type="Gene3D" id="2.70.98.90">
    <property type="match status" value="1"/>
</dbReference>
<keyword evidence="5 13" id="KW-1003">Cell membrane</keyword>
<evidence type="ECO:0000256" key="3">
    <source>
        <dbReference type="ARBA" id="ARBA00015325"/>
    </source>
</evidence>
<evidence type="ECO:0000313" key="17">
    <source>
        <dbReference type="EMBL" id="MXP44169.1"/>
    </source>
</evidence>
<dbReference type="InterPro" id="IPR038221">
    <property type="entry name" value="YidC_periplasmic_sf"/>
</dbReference>
<feature type="transmembrane region" description="Helical" evidence="13">
    <location>
        <begin position="361"/>
        <end position="387"/>
    </location>
</feature>
<feature type="region of interest" description="Disordered" evidence="14">
    <location>
        <begin position="573"/>
        <end position="598"/>
    </location>
</feature>
<dbReference type="GO" id="GO:0015031">
    <property type="term" value="P:protein transport"/>
    <property type="evidence" value="ECO:0007669"/>
    <property type="project" value="UniProtKB-KW"/>
</dbReference>
<dbReference type="Proteomes" id="UP000431922">
    <property type="component" value="Unassembled WGS sequence"/>
</dbReference>
<comment type="function">
    <text evidence="13">Required for the insertion and/or proper folding and/or complex formation of integral membrane proteins into the membrane. Involved in integration of membrane proteins that insert both dependently and independently of the Sec translocase complex, as well as at least some lipoproteins. Aids folding of multispanning membrane proteins.</text>
</comment>
<evidence type="ECO:0000256" key="10">
    <source>
        <dbReference type="ARBA" id="ARBA00023186"/>
    </source>
</evidence>
<dbReference type="PANTHER" id="PTHR12428">
    <property type="entry name" value="OXA1"/>
    <property type="match status" value="1"/>
</dbReference>
<evidence type="ECO:0000256" key="7">
    <source>
        <dbReference type="ARBA" id="ARBA00022927"/>
    </source>
</evidence>
<evidence type="ECO:0000256" key="5">
    <source>
        <dbReference type="ARBA" id="ARBA00022475"/>
    </source>
</evidence>
<accession>A0A845B9A1</accession>
<evidence type="ECO:0000256" key="14">
    <source>
        <dbReference type="SAM" id="MobiDB-lite"/>
    </source>
</evidence>
<dbReference type="EMBL" id="WTYL01000002">
    <property type="protein sequence ID" value="MXP44169.1"/>
    <property type="molecule type" value="Genomic_DNA"/>
</dbReference>
<evidence type="ECO:0000256" key="4">
    <source>
        <dbReference type="ARBA" id="ARBA00022448"/>
    </source>
</evidence>
<feature type="domain" description="Membrane insertase YidC N-terminal" evidence="16">
    <location>
        <begin position="84"/>
        <end position="357"/>
    </location>
</feature>
<evidence type="ECO:0000313" key="18">
    <source>
        <dbReference type="Proteomes" id="UP000431922"/>
    </source>
</evidence>
<dbReference type="PANTHER" id="PTHR12428:SF65">
    <property type="entry name" value="CYTOCHROME C OXIDASE ASSEMBLY PROTEIN COX18, MITOCHONDRIAL"/>
    <property type="match status" value="1"/>
</dbReference>
<dbReference type="InterPro" id="IPR019998">
    <property type="entry name" value="Membr_insert_YidC"/>
</dbReference>
<dbReference type="PRINTS" id="PR01900">
    <property type="entry name" value="YIDCPROTEIN"/>
</dbReference>
<organism evidence="17 18">
    <name type="scientific">Allopontixanthobacter sediminis</name>
    <dbReference type="NCBI Taxonomy" id="1689985"/>
    <lineage>
        <taxon>Bacteria</taxon>
        <taxon>Pseudomonadati</taxon>
        <taxon>Pseudomonadota</taxon>
        <taxon>Alphaproteobacteria</taxon>
        <taxon>Sphingomonadales</taxon>
        <taxon>Erythrobacteraceae</taxon>
        <taxon>Allopontixanthobacter</taxon>
    </lineage>
</organism>
<dbReference type="CDD" id="cd19961">
    <property type="entry name" value="EcYidC-like_peri"/>
    <property type="match status" value="1"/>
</dbReference>
<evidence type="ECO:0000259" key="15">
    <source>
        <dbReference type="Pfam" id="PF02096"/>
    </source>
</evidence>
<dbReference type="InterPro" id="IPR001708">
    <property type="entry name" value="YidC/ALB3/OXA1/COX18"/>
</dbReference>
<dbReference type="RefSeq" id="WP_160755799.1">
    <property type="nucleotide sequence ID" value="NZ_WTYL01000002.1"/>
</dbReference>
<dbReference type="CDD" id="cd20070">
    <property type="entry name" value="5TM_YidC_Alb3"/>
    <property type="match status" value="1"/>
</dbReference>
<keyword evidence="8 13" id="KW-1133">Transmembrane helix</keyword>
<keyword evidence="6 13" id="KW-0812">Transmembrane</keyword>
<dbReference type="HAMAP" id="MF_01810">
    <property type="entry name" value="YidC_type1"/>
    <property type="match status" value="1"/>
</dbReference>
<dbReference type="GO" id="GO:0032977">
    <property type="term" value="F:membrane insertase activity"/>
    <property type="evidence" value="ECO:0007669"/>
    <property type="project" value="InterPro"/>
</dbReference>
<dbReference type="Pfam" id="PF02096">
    <property type="entry name" value="60KD_IMP"/>
    <property type="match status" value="1"/>
</dbReference>
<evidence type="ECO:0000259" key="16">
    <source>
        <dbReference type="Pfam" id="PF14849"/>
    </source>
</evidence>
<comment type="caution">
    <text evidence="17">The sequence shown here is derived from an EMBL/GenBank/DDBJ whole genome shotgun (WGS) entry which is preliminary data.</text>
</comment>
<dbReference type="NCBIfam" id="NF002353">
    <property type="entry name" value="PRK01318.1-4"/>
    <property type="match status" value="1"/>
</dbReference>
<keyword evidence="7 13" id="KW-0653">Protein transport</keyword>
<comment type="similarity">
    <text evidence="2 13">Belongs to the OXA1/ALB3/YidC family. Type 1 subfamily.</text>
</comment>
<evidence type="ECO:0000256" key="12">
    <source>
        <dbReference type="ARBA" id="ARBA00033342"/>
    </source>
</evidence>
<evidence type="ECO:0000256" key="6">
    <source>
        <dbReference type="ARBA" id="ARBA00022692"/>
    </source>
</evidence>
<feature type="domain" description="Membrane insertase YidC/Oxa/ALB C-terminal" evidence="15">
    <location>
        <begin position="368"/>
        <end position="564"/>
    </location>
</feature>
<sequence length="598" mass="65383">MDNQRNLLVAVVLCGLLLLGWDAGMKWFYPQPAPTTQSATLEASNEAADAAAPGTRTREGGLTDAAAIEQERTDLVTSLAAPSRVKIDSPEVLGSINLVGARIDDITLKTHRQTVKKDSGPVRLFSPQGTPAQQFAQFGWVGEGVAVPDATTVWQASAGPLSETNPVTLSWDNGQGQLFRIALTIDEHYMITADQSVSNAGAAPVVVRPFATVNRTSATASSDTWNVHSGPIGAFGDTVTFGNDYDDVAEAGTITPEGRAGWLGFTDIYWLSALIPEKGTDPAVDFRSLGSNIFRADMIYQPVTVPAGKQFSRTTRLFAGAKDTTVLDGYEDAGITKFGYAIDWGWFAWFEKPIFWLLSKLFSLVGNFGVAIILLTVVIRGLMFPIAQRGFASMASMKAIQPKMKALQERYKDDKPKQQQEIMALYKKEGVNPLAGCLPMLIQIPIFFALYKVLILTIEMRHQPFILWIKDLSAPDPAMILNLFGLLPFTPPSFLGIGVLAVLLGLTMWMTFKLNPAAMDPMQQQIFNIMPWMLMFVMAPFAAGLLVYWVTSNILTLAQQSYLYSKHPQLRAQADKDKEDAELAKARGDGPDGKQSKT</sequence>
<protein>
    <recommendedName>
        <fullName evidence="3 13">Membrane protein insertase YidC</fullName>
    </recommendedName>
    <alternativeName>
        <fullName evidence="12 13">Foldase YidC</fullName>
    </alternativeName>
    <alternativeName>
        <fullName evidence="11 13">Membrane integrase YidC</fullName>
    </alternativeName>
    <alternativeName>
        <fullName evidence="13">Membrane protein YidC</fullName>
    </alternativeName>
</protein>
<name>A0A845B9A1_9SPHN</name>
<feature type="transmembrane region" description="Helical" evidence="13">
    <location>
        <begin position="532"/>
        <end position="551"/>
    </location>
</feature>
<evidence type="ECO:0000256" key="11">
    <source>
        <dbReference type="ARBA" id="ARBA00033245"/>
    </source>
</evidence>
<evidence type="ECO:0000256" key="8">
    <source>
        <dbReference type="ARBA" id="ARBA00022989"/>
    </source>
</evidence>
<comment type="subunit">
    <text evidence="13">Interacts with the Sec translocase complex via SecD. Specifically interacts with transmembrane segments of nascent integral membrane proteins during membrane integration.</text>
</comment>
<dbReference type="PRINTS" id="PR00701">
    <property type="entry name" value="60KDINNERMP"/>
</dbReference>
<dbReference type="InterPro" id="IPR047196">
    <property type="entry name" value="YidC_ALB_C"/>
</dbReference>
<feature type="transmembrane region" description="Helical" evidence="13">
    <location>
        <begin position="493"/>
        <end position="512"/>
    </location>
</feature>
<dbReference type="InterPro" id="IPR028053">
    <property type="entry name" value="Membr_insert_YidC_N"/>
</dbReference>
<dbReference type="GO" id="GO:0005886">
    <property type="term" value="C:plasma membrane"/>
    <property type="evidence" value="ECO:0007669"/>
    <property type="project" value="UniProtKB-SubCell"/>
</dbReference>
<reference evidence="17 18" key="1">
    <citation type="submission" date="2019-12" db="EMBL/GenBank/DDBJ databases">
        <title>Genomic-based taxomic classification of the family Erythrobacteraceae.</title>
        <authorList>
            <person name="Xu L."/>
        </authorList>
    </citation>
    <scope>NUCLEOTIDE SEQUENCE [LARGE SCALE GENOMIC DNA]</scope>
    <source>
        <strain evidence="17 18">KCTC 42453</strain>
    </source>
</reference>
<dbReference type="Pfam" id="PF14849">
    <property type="entry name" value="YidC_periplas"/>
    <property type="match status" value="1"/>
</dbReference>
<dbReference type="OrthoDB" id="9780552at2"/>
<dbReference type="GO" id="GO:0051205">
    <property type="term" value="P:protein insertion into membrane"/>
    <property type="evidence" value="ECO:0007669"/>
    <property type="project" value="TreeGrafter"/>
</dbReference>